<evidence type="ECO:0000259" key="2">
    <source>
        <dbReference type="PROSITE" id="PS50994"/>
    </source>
</evidence>
<dbReference type="InterPro" id="IPR041588">
    <property type="entry name" value="Integrase_H2C2"/>
</dbReference>
<keyword evidence="1" id="KW-0694">RNA-binding</keyword>
<dbReference type="Proteomes" id="UP000053989">
    <property type="component" value="Unassembled WGS sequence"/>
</dbReference>
<dbReference type="EMBL" id="KN822019">
    <property type="protein sequence ID" value="KIM66066.1"/>
    <property type="molecule type" value="Genomic_DNA"/>
</dbReference>
<sequence length="143" mass="16142">EERQSLITDFHDTPVAGHKGVKATYNGLRKHYIWNGMKEQIQTYVKHCQKCQQSKVSNQKTSGSLIPLPTPSGPWQDVTMDFTEMPESLGYNYILVVVDQFSKEVVFVPCTKEETAYSTTELFRDHHGLPSTVVSDRGSVFAS</sequence>
<name>A0A0C3EDS8_9AGAM</name>
<dbReference type="STRING" id="1036808.A0A0C3EDS8"/>
<dbReference type="Pfam" id="PF00665">
    <property type="entry name" value="rve"/>
    <property type="match status" value="1"/>
</dbReference>
<reference evidence="3 4" key="1">
    <citation type="submission" date="2014-04" db="EMBL/GenBank/DDBJ databases">
        <authorList>
            <consortium name="DOE Joint Genome Institute"/>
            <person name="Kuo A."/>
            <person name="Kohler A."/>
            <person name="Nagy L.G."/>
            <person name="Floudas D."/>
            <person name="Copeland A."/>
            <person name="Barry K.W."/>
            <person name="Cichocki N."/>
            <person name="Veneault-Fourrey C."/>
            <person name="LaButti K."/>
            <person name="Lindquist E.A."/>
            <person name="Lipzen A."/>
            <person name="Lundell T."/>
            <person name="Morin E."/>
            <person name="Murat C."/>
            <person name="Sun H."/>
            <person name="Tunlid A."/>
            <person name="Henrissat B."/>
            <person name="Grigoriev I.V."/>
            <person name="Hibbett D.S."/>
            <person name="Martin F."/>
            <person name="Nordberg H.P."/>
            <person name="Cantor M.N."/>
            <person name="Hua S.X."/>
        </authorList>
    </citation>
    <scope>NUCLEOTIDE SEQUENCE [LARGE SCALE GENOMIC DNA]</scope>
    <source>
        <strain evidence="3 4">Foug A</strain>
    </source>
</reference>
<evidence type="ECO:0000313" key="4">
    <source>
        <dbReference type="Proteomes" id="UP000053989"/>
    </source>
</evidence>
<dbReference type="PANTHER" id="PTHR37984">
    <property type="entry name" value="PROTEIN CBG26694"/>
    <property type="match status" value="1"/>
</dbReference>
<evidence type="ECO:0000256" key="1">
    <source>
        <dbReference type="ARBA" id="ARBA00022884"/>
    </source>
</evidence>
<dbReference type="Gene3D" id="3.30.420.10">
    <property type="entry name" value="Ribonuclease H-like superfamily/Ribonuclease H"/>
    <property type="match status" value="1"/>
</dbReference>
<dbReference type="PROSITE" id="PS50994">
    <property type="entry name" value="INTEGRASE"/>
    <property type="match status" value="1"/>
</dbReference>
<evidence type="ECO:0000313" key="3">
    <source>
        <dbReference type="EMBL" id="KIM66066.1"/>
    </source>
</evidence>
<dbReference type="InterPro" id="IPR012337">
    <property type="entry name" value="RNaseH-like_sf"/>
</dbReference>
<dbReference type="InterPro" id="IPR036397">
    <property type="entry name" value="RNaseH_sf"/>
</dbReference>
<gene>
    <name evidence="3" type="ORF">SCLCIDRAFT_69743</name>
</gene>
<dbReference type="SUPFAM" id="SSF53098">
    <property type="entry name" value="Ribonuclease H-like"/>
    <property type="match status" value="1"/>
</dbReference>
<dbReference type="OrthoDB" id="3341476at2759"/>
<dbReference type="PANTHER" id="PTHR37984:SF5">
    <property type="entry name" value="PROTEIN NYNRIN-LIKE"/>
    <property type="match status" value="1"/>
</dbReference>
<reference evidence="4" key="2">
    <citation type="submission" date="2015-01" db="EMBL/GenBank/DDBJ databases">
        <title>Evolutionary Origins and Diversification of the Mycorrhizal Mutualists.</title>
        <authorList>
            <consortium name="DOE Joint Genome Institute"/>
            <consortium name="Mycorrhizal Genomics Consortium"/>
            <person name="Kohler A."/>
            <person name="Kuo A."/>
            <person name="Nagy L.G."/>
            <person name="Floudas D."/>
            <person name="Copeland A."/>
            <person name="Barry K.W."/>
            <person name="Cichocki N."/>
            <person name="Veneault-Fourrey C."/>
            <person name="LaButti K."/>
            <person name="Lindquist E.A."/>
            <person name="Lipzen A."/>
            <person name="Lundell T."/>
            <person name="Morin E."/>
            <person name="Murat C."/>
            <person name="Riley R."/>
            <person name="Ohm R."/>
            <person name="Sun H."/>
            <person name="Tunlid A."/>
            <person name="Henrissat B."/>
            <person name="Grigoriev I.V."/>
            <person name="Hibbett D.S."/>
            <person name="Martin F."/>
        </authorList>
    </citation>
    <scope>NUCLEOTIDE SEQUENCE [LARGE SCALE GENOMIC DNA]</scope>
    <source>
        <strain evidence="4">Foug A</strain>
    </source>
</reference>
<dbReference type="InterPro" id="IPR050951">
    <property type="entry name" value="Retrovirus_Pol_polyprotein"/>
</dbReference>
<keyword evidence="4" id="KW-1185">Reference proteome</keyword>
<accession>A0A0C3EDS8</accession>
<dbReference type="HOGENOM" id="CLU_000384_29_4_1"/>
<dbReference type="GO" id="GO:0003723">
    <property type="term" value="F:RNA binding"/>
    <property type="evidence" value="ECO:0007669"/>
    <property type="project" value="UniProtKB-KW"/>
</dbReference>
<dbReference type="Pfam" id="PF17921">
    <property type="entry name" value="Integrase_H2C2"/>
    <property type="match status" value="1"/>
</dbReference>
<dbReference type="InParanoid" id="A0A0C3EDS8"/>
<dbReference type="AlphaFoldDB" id="A0A0C3EDS8"/>
<dbReference type="Gene3D" id="1.10.340.70">
    <property type="match status" value="1"/>
</dbReference>
<feature type="domain" description="Integrase catalytic" evidence="2">
    <location>
        <begin position="70"/>
        <end position="143"/>
    </location>
</feature>
<feature type="non-terminal residue" evidence="3">
    <location>
        <position position="1"/>
    </location>
</feature>
<dbReference type="GO" id="GO:0015074">
    <property type="term" value="P:DNA integration"/>
    <property type="evidence" value="ECO:0007669"/>
    <property type="project" value="InterPro"/>
</dbReference>
<feature type="non-terminal residue" evidence="3">
    <location>
        <position position="143"/>
    </location>
</feature>
<protein>
    <recommendedName>
        <fullName evidence="2">Integrase catalytic domain-containing protein</fullName>
    </recommendedName>
</protein>
<dbReference type="InterPro" id="IPR001584">
    <property type="entry name" value="Integrase_cat-core"/>
</dbReference>
<proteinExistence type="predicted"/>
<organism evidence="3 4">
    <name type="scientific">Scleroderma citrinum Foug A</name>
    <dbReference type="NCBI Taxonomy" id="1036808"/>
    <lineage>
        <taxon>Eukaryota</taxon>
        <taxon>Fungi</taxon>
        <taxon>Dikarya</taxon>
        <taxon>Basidiomycota</taxon>
        <taxon>Agaricomycotina</taxon>
        <taxon>Agaricomycetes</taxon>
        <taxon>Agaricomycetidae</taxon>
        <taxon>Boletales</taxon>
        <taxon>Sclerodermatineae</taxon>
        <taxon>Sclerodermataceae</taxon>
        <taxon>Scleroderma</taxon>
    </lineage>
</organism>
<dbReference type="GO" id="GO:0005634">
    <property type="term" value="C:nucleus"/>
    <property type="evidence" value="ECO:0007669"/>
    <property type="project" value="UniProtKB-ARBA"/>
</dbReference>